<dbReference type="AlphaFoldDB" id="A0A4P9VX00"/>
<dbReference type="EMBL" id="ML000319">
    <property type="protein sequence ID" value="RKO84249.1"/>
    <property type="molecule type" value="Genomic_DNA"/>
</dbReference>
<reference evidence="9" key="1">
    <citation type="journal article" date="2018" name="Nat. Microbiol.">
        <title>Leveraging single-cell genomics to expand the fungal tree of life.</title>
        <authorList>
            <person name="Ahrendt S.R."/>
            <person name="Quandt C.A."/>
            <person name="Ciobanu D."/>
            <person name="Clum A."/>
            <person name="Salamov A."/>
            <person name="Andreopoulos B."/>
            <person name="Cheng J.F."/>
            <person name="Woyke T."/>
            <person name="Pelin A."/>
            <person name="Henrissat B."/>
            <person name="Reynolds N.K."/>
            <person name="Benny G.L."/>
            <person name="Smith M.E."/>
            <person name="James T.Y."/>
            <person name="Grigoriev I.V."/>
        </authorList>
    </citation>
    <scope>NUCLEOTIDE SEQUENCE [LARGE SCALE GENOMIC DNA]</scope>
</reference>
<dbReference type="SMART" id="SM00724">
    <property type="entry name" value="TLC"/>
    <property type="match status" value="1"/>
</dbReference>
<evidence type="ECO:0000313" key="8">
    <source>
        <dbReference type="EMBL" id="RKO84249.1"/>
    </source>
</evidence>
<accession>A0A4P9VX00</accession>
<feature type="transmembrane region" description="Helical" evidence="6">
    <location>
        <begin position="130"/>
        <end position="150"/>
    </location>
</feature>
<evidence type="ECO:0000256" key="1">
    <source>
        <dbReference type="ARBA" id="ARBA00004141"/>
    </source>
</evidence>
<dbReference type="GO" id="GO:0005783">
    <property type="term" value="C:endoplasmic reticulum"/>
    <property type="evidence" value="ECO:0007669"/>
    <property type="project" value="TreeGrafter"/>
</dbReference>
<dbReference type="InterPro" id="IPR006634">
    <property type="entry name" value="TLC-dom"/>
</dbReference>
<evidence type="ECO:0000256" key="3">
    <source>
        <dbReference type="ARBA" id="ARBA00022989"/>
    </source>
</evidence>
<dbReference type="GO" id="GO:0016020">
    <property type="term" value="C:membrane"/>
    <property type="evidence" value="ECO:0007669"/>
    <property type="project" value="UniProtKB-SubCell"/>
</dbReference>
<evidence type="ECO:0000313" key="9">
    <source>
        <dbReference type="Proteomes" id="UP000269721"/>
    </source>
</evidence>
<feature type="non-terminal residue" evidence="8">
    <location>
        <position position="1"/>
    </location>
</feature>
<evidence type="ECO:0000256" key="2">
    <source>
        <dbReference type="ARBA" id="ARBA00022692"/>
    </source>
</evidence>
<protein>
    <submittedName>
        <fullName evidence="8">TRAM/LAG1/CLN8 homology domain-containing protein</fullName>
    </submittedName>
</protein>
<evidence type="ECO:0000256" key="4">
    <source>
        <dbReference type="ARBA" id="ARBA00023136"/>
    </source>
</evidence>
<dbReference type="GO" id="GO:0055088">
    <property type="term" value="P:lipid homeostasis"/>
    <property type="evidence" value="ECO:0007669"/>
    <property type="project" value="TreeGrafter"/>
</dbReference>
<keyword evidence="2 5" id="KW-0812">Transmembrane</keyword>
<keyword evidence="4 5" id="KW-0472">Membrane</keyword>
<name>A0A4P9VX00_9FUNG</name>
<dbReference type="PANTHER" id="PTHR13439:SF0">
    <property type="entry name" value="TOPOISOMERASE I DAMAGE AFFECTED PROTEIN 4"/>
    <property type="match status" value="1"/>
</dbReference>
<evidence type="ECO:0000259" key="7">
    <source>
        <dbReference type="PROSITE" id="PS50922"/>
    </source>
</evidence>
<feature type="domain" description="TLC" evidence="7">
    <location>
        <begin position="4"/>
        <end position="201"/>
    </location>
</feature>
<sequence length="215" mass="24470">LSKIKKIDWAIHWVSMLHAVGITVAASFILNDPEMSADRIFAYNPYAGNVYAVACGYFLWDSIICLSYIRHFGPGFAVHGVACFIVFIFSFRPFLMYYGAGFLMFELSTPFLNIHWFCDKTGRTGSTLQLINGIVLLVVFFFARICLGFYNSADFYVNVYRRRAEIPTELIVTYSIANLLLNGLNVMWFSKMLTSVVSRFRKPGRKGKGKVQKAE</sequence>
<dbReference type="Pfam" id="PF03798">
    <property type="entry name" value="TRAM_LAG1_CLN8"/>
    <property type="match status" value="1"/>
</dbReference>
<keyword evidence="3 6" id="KW-1133">Transmembrane helix</keyword>
<feature type="transmembrane region" description="Helical" evidence="6">
    <location>
        <begin position="100"/>
        <end position="118"/>
    </location>
</feature>
<evidence type="ECO:0000256" key="6">
    <source>
        <dbReference type="SAM" id="Phobius"/>
    </source>
</evidence>
<dbReference type="PROSITE" id="PS50922">
    <property type="entry name" value="TLC"/>
    <property type="match status" value="1"/>
</dbReference>
<dbReference type="Proteomes" id="UP000269721">
    <property type="component" value="Unassembled WGS sequence"/>
</dbReference>
<feature type="transmembrane region" description="Helical" evidence="6">
    <location>
        <begin position="170"/>
        <end position="189"/>
    </location>
</feature>
<proteinExistence type="predicted"/>
<dbReference type="OrthoDB" id="10266980at2759"/>
<dbReference type="PANTHER" id="PTHR13439">
    <property type="entry name" value="CT120 PROTEIN"/>
    <property type="match status" value="1"/>
</dbReference>
<dbReference type="InterPro" id="IPR050846">
    <property type="entry name" value="TLCD"/>
</dbReference>
<feature type="transmembrane region" description="Helical" evidence="6">
    <location>
        <begin position="9"/>
        <end position="30"/>
    </location>
</feature>
<feature type="transmembrane region" description="Helical" evidence="6">
    <location>
        <begin position="76"/>
        <end position="94"/>
    </location>
</feature>
<organism evidence="8 9">
    <name type="scientific">Blyttiomyces helicus</name>
    <dbReference type="NCBI Taxonomy" id="388810"/>
    <lineage>
        <taxon>Eukaryota</taxon>
        <taxon>Fungi</taxon>
        <taxon>Fungi incertae sedis</taxon>
        <taxon>Chytridiomycota</taxon>
        <taxon>Chytridiomycota incertae sedis</taxon>
        <taxon>Chytridiomycetes</taxon>
        <taxon>Chytridiomycetes incertae sedis</taxon>
        <taxon>Blyttiomyces</taxon>
    </lineage>
</organism>
<comment type="subcellular location">
    <subcellularLocation>
        <location evidence="1">Membrane</location>
        <topology evidence="1">Multi-pass membrane protein</topology>
    </subcellularLocation>
</comment>
<evidence type="ECO:0000256" key="5">
    <source>
        <dbReference type="PROSITE-ProRule" id="PRU00205"/>
    </source>
</evidence>
<keyword evidence="9" id="KW-1185">Reference proteome</keyword>
<gene>
    <name evidence="8" type="ORF">BDK51DRAFT_16245</name>
</gene>